<dbReference type="Pfam" id="PF12669">
    <property type="entry name" value="FeoB_associated"/>
    <property type="match status" value="1"/>
</dbReference>
<evidence type="ECO:0000313" key="3">
    <source>
        <dbReference type="Proteomes" id="UP000788426"/>
    </source>
</evidence>
<protein>
    <submittedName>
        <fullName evidence="2">FeoB-associated Cys-rich membrane protein</fullName>
    </submittedName>
</protein>
<keyword evidence="1" id="KW-0812">Transmembrane</keyword>
<keyword evidence="1" id="KW-0472">Membrane</keyword>
<comment type="caution">
    <text evidence="2">The sequence shown here is derived from an EMBL/GenBank/DDBJ whole genome shotgun (WGS) entry which is preliminary data.</text>
</comment>
<evidence type="ECO:0000256" key="1">
    <source>
        <dbReference type="SAM" id="Phobius"/>
    </source>
</evidence>
<accession>A0ABS6YG95</accession>
<name>A0ABS6YG95_9BACT</name>
<dbReference type="EMBL" id="JAHXCT010000006">
    <property type="protein sequence ID" value="MBW4769743.1"/>
    <property type="molecule type" value="Genomic_DNA"/>
</dbReference>
<dbReference type="RefSeq" id="WP_219481807.1">
    <property type="nucleotide sequence ID" value="NZ_JAHXCT010000006.1"/>
</dbReference>
<organism evidence="2 3">
    <name type="scientific">Hoylesella nanceiensis</name>
    <dbReference type="NCBI Taxonomy" id="425941"/>
    <lineage>
        <taxon>Bacteria</taxon>
        <taxon>Pseudomonadati</taxon>
        <taxon>Bacteroidota</taxon>
        <taxon>Bacteroidia</taxon>
        <taxon>Bacteroidales</taxon>
        <taxon>Prevotellaceae</taxon>
        <taxon>Hoylesella</taxon>
    </lineage>
</organism>
<proteinExistence type="predicted"/>
<evidence type="ECO:0000313" key="2">
    <source>
        <dbReference type="EMBL" id="MBW4769743.1"/>
    </source>
</evidence>
<feature type="transmembrane region" description="Helical" evidence="1">
    <location>
        <begin position="6"/>
        <end position="23"/>
    </location>
</feature>
<dbReference type="Proteomes" id="UP000788426">
    <property type="component" value="Unassembled WGS sequence"/>
</dbReference>
<keyword evidence="1" id="KW-1133">Transmembrane helix</keyword>
<reference evidence="2 3" key="1">
    <citation type="submission" date="2021-07" db="EMBL/GenBank/DDBJ databases">
        <title>Genomic diversity and antimicrobial resistance of Prevotella spp. isolated from chronic lung disease airways.</title>
        <authorList>
            <person name="Webb K.A."/>
            <person name="Olagoke O.S."/>
            <person name="Baird T."/>
            <person name="Neill J."/>
            <person name="Pham A."/>
            <person name="Wells T.J."/>
            <person name="Ramsay K.A."/>
            <person name="Bell S.C."/>
            <person name="Sarovich D.S."/>
            <person name="Price E.P."/>
        </authorList>
    </citation>
    <scope>NUCLEOTIDE SEQUENCE [LARGE SCALE GENOMIC DNA]</scope>
    <source>
        <strain evidence="2 3">SCHI0011.S.12</strain>
    </source>
</reference>
<gene>
    <name evidence="2" type="ORF">KZO38_08230</name>
</gene>
<keyword evidence="3" id="KW-1185">Reference proteome</keyword>
<sequence length="62" mass="6888">MIQYVIVFIVVAIALGYVVVHLYKSFTRKKTGCEGCTGCDLHNKIEQAKATKHSKNSCSVKK</sequence>